<dbReference type="GO" id="GO:0005524">
    <property type="term" value="F:ATP binding"/>
    <property type="evidence" value="ECO:0007669"/>
    <property type="project" value="UniProtKB-KW"/>
</dbReference>
<protein>
    <submittedName>
        <fullName evidence="4">Vegetative protein 296</fullName>
    </submittedName>
</protein>
<comment type="caution">
    <text evidence="4">The sequence shown here is derived from an EMBL/GenBank/DDBJ whole genome shotgun (WGS) entry which is preliminary data.</text>
</comment>
<feature type="domain" description="ABC transporter" evidence="3">
    <location>
        <begin position="5"/>
        <end position="245"/>
    </location>
</feature>
<evidence type="ECO:0000259" key="3">
    <source>
        <dbReference type="PROSITE" id="PS50893"/>
    </source>
</evidence>
<dbReference type="EMBL" id="VSSQ01000116">
    <property type="protein sequence ID" value="MPL78491.1"/>
    <property type="molecule type" value="Genomic_DNA"/>
</dbReference>
<dbReference type="Gene3D" id="3.40.50.300">
    <property type="entry name" value="P-loop containing nucleotide triphosphate hydrolases"/>
    <property type="match status" value="1"/>
</dbReference>
<dbReference type="PROSITE" id="PS50893">
    <property type="entry name" value="ABC_TRANSPORTER_2"/>
    <property type="match status" value="1"/>
</dbReference>
<evidence type="ECO:0000256" key="1">
    <source>
        <dbReference type="ARBA" id="ARBA00022741"/>
    </source>
</evidence>
<dbReference type="InterPro" id="IPR027417">
    <property type="entry name" value="P-loop_NTPase"/>
</dbReference>
<dbReference type="NCBIfam" id="TIGR01978">
    <property type="entry name" value="sufC"/>
    <property type="match status" value="1"/>
</dbReference>
<dbReference type="GO" id="GO:0016887">
    <property type="term" value="F:ATP hydrolysis activity"/>
    <property type="evidence" value="ECO:0007669"/>
    <property type="project" value="InterPro"/>
</dbReference>
<dbReference type="PANTHER" id="PTHR43204:SF1">
    <property type="entry name" value="ABC TRANSPORTER I FAMILY MEMBER 6, CHLOROPLASTIC"/>
    <property type="match status" value="1"/>
</dbReference>
<accession>A0A644UHY2</accession>
<sequence>MSELLKIENLHVTVGDKELLHGINLVLETGKVHVIMGVNGAGKSTLLHAIMGNPIYKITAGRIFFKGQDITELSVDKRAKLGVFLSFQSPVAVAGITMENFIRTARTMVTGKQQKIFAFKKLLKERMSDLAMDISYAERYLNDGFSGGERKKSEILQLRLLEPKLAMLDETDSGLDVDAVRIVSKNISEYHNQNNSILIVTHLNQILQFIKPDVVHILIDGKIVKEGGAELIDEVAQNGFDAYRPAGKGDGDNGQ</sequence>
<dbReference type="CDD" id="cd03217">
    <property type="entry name" value="ABC_FeS_Assembly"/>
    <property type="match status" value="1"/>
</dbReference>
<organism evidence="4">
    <name type="scientific">bioreactor metagenome</name>
    <dbReference type="NCBI Taxonomy" id="1076179"/>
    <lineage>
        <taxon>unclassified sequences</taxon>
        <taxon>metagenomes</taxon>
        <taxon>ecological metagenomes</taxon>
    </lineage>
</organism>
<dbReference type="AlphaFoldDB" id="A0A644UHY2"/>
<dbReference type="InterPro" id="IPR003439">
    <property type="entry name" value="ABC_transporter-like_ATP-bd"/>
</dbReference>
<dbReference type="SUPFAM" id="SSF52540">
    <property type="entry name" value="P-loop containing nucleoside triphosphate hydrolases"/>
    <property type="match status" value="1"/>
</dbReference>
<reference evidence="4" key="1">
    <citation type="submission" date="2019-08" db="EMBL/GenBank/DDBJ databases">
        <authorList>
            <person name="Kucharzyk K."/>
            <person name="Murdoch R.W."/>
            <person name="Higgins S."/>
            <person name="Loffler F."/>
        </authorList>
    </citation>
    <scope>NUCLEOTIDE SEQUENCE</scope>
</reference>
<dbReference type="Pfam" id="PF00005">
    <property type="entry name" value="ABC_tran"/>
    <property type="match status" value="1"/>
</dbReference>
<name>A0A644UHY2_9ZZZZ</name>
<evidence type="ECO:0000256" key="2">
    <source>
        <dbReference type="ARBA" id="ARBA00022840"/>
    </source>
</evidence>
<keyword evidence="1" id="KW-0547">Nucleotide-binding</keyword>
<keyword evidence="2" id="KW-0067">ATP-binding</keyword>
<dbReference type="InterPro" id="IPR010230">
    <property type="entry name" value="FeS-cluster_ATPase_SufC"/>
</dbReference>
<proteinExistence type="predicted"/>
<dbReference type="PANTHER" id="PTHR43204">
    <property type="entry name" value="ABC TRANSPORTER I FAMILY MEMBER 6, CHLOROPLASTIC"/>
    <property type="match status" value="1"/>
</dbReference>
<evidence type="ECO:0000313" key="4">
    <source>
        <dbReference type="EMBL" id="MPL78491.1"/>
    </source>
</evidence>
<gene>
    <name evidence="4" type="primary">sufC_3</name>
    <name evidence="4" type="ORF">SDC9_24360</name>
</gene>